<reference evidence="7 8" key="1">
    <citation type="journal article" date="2006" name="Nature">
        <title>Global trends of whole-genome duplications revealed by the ciliate Paramecium tetraurelia.</title>
        <authorList>
            <consortium name="Genoscope"/>
            <person name="Aury J.-M."/>
            <person name="Jaillon O."/>
            <person name="Duret L."/>
            <person name="Noel B."/>
            <person name="Jubin C."/>
            <person name="Porcel B.M."/>
            <person name="Segurens B."/>
            <person name="Daubin V."/>
            <person name="Anthouard V."/>
            <person name="Aiach N."/>
            <person name="Arnaiz O."/>
            <person name="Billaut A."/>
            <person name="Beisson J."/>
            <person name="Blanc I."/>
            <person name="Bouhouche K."/>
            <person name="Camara F."/>
            <person name="Duharcourt S."/>
            <person name="Guigo R."/>
            <person name="Gogendeau D."/>
            <person name="Katinka M."/>
            <person name="Keller A.-M."/>
            <person name="Kissmehl R."/>
            <person name="Klotz C."/>
            <person name="Koll F."/>
            <person name="Le Moue A."/>
            <person name="Lepere C."/>
            <person name="Malinsky S."/>
            <person name="Nowacki M."/>
            <person name="Nowak J.K."/>
            <person name="Plattner H."/>
            <person name="Poulain J."/>
            <person name="Ruiz F."/>
            <person name="Serrano V."/>
            <person name="Zagulski M."/>
            <person name="Dessen P."/>
            <person name="Betermier M."/>
            <person name="Weissenbach J."/>
            <person name="Scarpelli C."/>
            <person name="Schachter V."/>
            <person name="Sperling L."/>
            <person name="Meyer E."/>
            <person name="Cohen J."/>
            <person name="Wincker P."/>
        </authorList>
    </citation>
    <scope>NUCLEOTIDE SEQUENCE [LARGE SCALE GENOMIC DNA]</scope>
    <source>
        <strain evidence="7 8">Stock d4-2</strain>
    </source>
</reference>
<dbReference type="STRING" id="5888.A0DER1"/>
<dbReference type="SUPFAM" id="SSF49452">
    <property type="entry name" value="Starch-binding domain-like"/>
    <property type="match status" value="2"/>
</dbReference>
<dbReference type="GeneID" id="5034710"/>
<evidence type="ECO:0000259" key="4">
    <source>
        <dbReference type="PROSITE" id="PS50054"/>
    </source>
</evidence>
<dbReference type="OrthoDB" id="273181at2759"/>
<keyword evidence="2" id="KW-0904">Protein phosphatase</keyword>
<sequence length="473" mass="56294">MNSVSTNTSFTEVRIVKIYLKIHYITKFGQAIYLCGDDESLGMWDPCKALRLQWNQNHEWTICIKLPRISRKFEYKFLVNNYNEPQIHYAFWEPGENRIITKHLLLNGKKNEYFNCNAVLILFIEEFWGYRTIKLKLNHTLQPKERMMIIGSIPEIGSWKSPVLMKQQMKIDILTEEATQQWSISFIVDPLNFFFRYYYVIRNDDTGKMIWERGNGRYLKSADLSSIRQVLDQYDLHPIKVKTEIYSAIQARQFNKNGSFSSSKIPKSKIKQKNQGYSFADKEPSFFYYEEFGRLNKLDWNFVVQFQTYEINENILIGPYPQNEQDILYLKQQQVRAVLNLQTRLDMFHRGVNWEQIVDAYKRHNIVMKNYQIFDMDSEDFEKKSNKAVQILKKLINEYEYVYVHCTAGIGRAPSIVVLYLASILQYDLKDAIEFVKQKRQQFYINYSMLKKSYQKALVFNHGLGYQELALTF</sequence>
<dbReference type="eggNOG" id="KOG1716">
    <property type="taxonomic scope" value="Eukaryota"/>
</dbReference>
<dbReference type="CDD" id="cd14526">
    <property type="entry name" value="DSP_laforin-like"/>
    <property type="match status" value="1"/>
</dbReference>
<feature type="domain" description="Tyrosine-protein phosphatase" evidence="4">
    <location>
        <begin position="305"/>
        <end position="462"/>
    </location>
</feature>
<dbReference type="InterPro" id="IPR045204">
    <property type="entry name" value="DSP_laforin-like"/>
</dbReference>
<dbReference type="PROSITE" id="PS50056">
    <property type="entry name" value="TYR_PHOSPHATASE_2"/>
    <property type="match status" value="1"/>
</dbReference>
<dbReference type="InterPro" id="IPR029021">
    <property type="entry name" value="Prot-tyrosine_phosphatase-like"/>
</dbReference>
<accession>A0DER1</accession>
<organism evidence="7 8">
    <name type="scientific">Paramecium tetraurelia</name>
    <dbReference type="NCBI Taxonomy" id="5888"/>
    <lineage>
        <taxon>Eukaryota</taxon>
        <taxon>Sar</taxon>
        <taxon>Alveolata</taxon>
        <taxon>Ciliophora</taxon>
        <taxon>Intramacronucleata</taxon>
        <taxon>Oligohymenophorea</taxon>
        <taxon>Peniculida</taxon>
        <taxon>Parameciidae</taxon>
        <taxon>Paramecium</taxon>
    </lineage>
</organism>
<name>A0DER1_PARTE</name>
<dbReference type="PROSITE" id="PS50054">
    <property type="entry name" value="TYR_PHOSPHATASE_DUAL"/>
    <property type="match status" value="1"/>
</dbReference>
<gene>
    <name evidence="7" type="ORF">GSPATT00016354001</name>
</gene>
<evidence type="ECO:0000259" key="6">
    <source>
        <dbReference type="PROSITE" id="PS51166"/>
    </source>
</evidence>
<evidence type="ECO:0000256" key="3">
    <source>
        <dbReference type="ARBA" id="ARBA00023277"/>
    </source>
</evidence>
<proteinExistence type="predicted"/>
<dbReference type="GO" id="GO:0019203">
    <property type="term" value="F:carbohydrate phosphatase activity"/>
    <property type="evidence" value="ECO:0007669"/>
    <property type="project" value="InterPro"/>
</dbReference>
<dbReference type="FunFam" id="3.90.190.10:FF:000205">
    <property type="entry name" value="Uncharacterized protein"/>
    <property type="match status" value="1"/>
</dbReference>
<dbReference type="Gene3D" id="2.60.40.10">
    <property type="entry name" value="Immunoglobulins"/>
    <property type="match status" value="2"/>
</dbReference>
<evidence type="ECO:0000256" key="2">
    <source>
        <dbReference type="ARBA" id="ARBA00022912"/>
    </source>
</evidence>
<dbReference type="InterPro" id="IPR002044">
    <property type="entry name" value="CBM20"/>
</dbReference>
<evidence type="ECO:0000259" key="5">
    <source>
        <dbReference type="PROSITE" id="PS50056"/>
    </source>
</evidence>
<evidence type="ECO:0000256" key="1">
    <source>
        <dbReference type="ARBA" id="ARBA00022801"/>
    </source>
</evidence>
<dbReference type="SMART" id="SM01065">
    <property type="entry name" value="CBM_2"/>
    <property type="match status" value="2"/>
</dbReference>
<dbReference type="PROSITE" id="PS51166">
    <property type="entry name" value="CBM20"/>
    <property type="match status" value="1"/>
</dbReference>
<feature type="domain" description="Tyrosine specific protein phosphatases" evidence="5">
    <location>
        <begin position="379"/>
        <end position="451"/>
    </location>
</feature>
<dbReference type="GO" id="GO:0005737">
    <property type="term" value="C:cytoplasm"/>
    <property type="evidence" value="ECO:0007669"/>
    <property type="project" value="UniProtKB-ARBA"/>
</dbReference>
<keyword evidence="1" id="KW-0378">Hydrolase</keyword>
<dbReference type="InterPro" id="IPR000387">
    <property type="entry name" value="Tyr_Pase_dom"/>
</dbReference>
<dbReference type="InterPro" id="IPR020422">
    <property type="entry name" value="TYR_PHOSPHATASE_DUAL_dom"/>
</dbReference>
<evidence type="ECO:0008006" key="9">
    <source>
        <dbReference type="Google" id="ProtNLM"/>
    </source>
</evidence>
<dbReference type="RefSeq" id="XP_001448925.1">
    <property type="nucleotide sequence ID" value="XM_001448888.2"/>
</dbReference>
<dbReference type="GO" id="GO:2001070">
    <property type="term" value="F:starch binding"/>
    <property type="evidence" value="ECO:0007669"/>
    <property type="project" value="InterPro"/>
</dbReference>
<dbReference type="GO" id="GO:0044042">
    <property type="term" value="P:glucan metabolic process"/>
    <property type="evidence" value="ECO:0007669"/>
    <property type="project" value="UniProtKB-ARBA"/>
</dbReference>
<dbReference type="InterPro" id="IPR013783">
    <property type="entry name" value="Ig-like_fold"/>
</dbReference>
<dbReference type="HOGENOM" id="CLU_023073_0_0_1"/>
<dbReference type="InParanoid" id="A0DER1"/>
<dbReference type="InterPro" id="IPR013784">
    <property type="entry name" value="Carb-bd-like_fold"/>
</dbReference>
<dbReference type="OMA" id="HEWTICI"/>
<keyword evidence="3" id="KW-0119">Carbohydrate metabolism</keyword>
<keyword evidence="8" id="KW-1185">Reference proteome</keyword>
<dbReference type="Pfam" id="PF00686">
    <property type="entry name" value="CBM_20"/>
    <property type="match status" value="2"/>
</dbReference>
<dbReference type="Proteomes" id="UP000000600">
    <property type="component" value="Unassembled WGS sequence"/>
</dbReference>
<dbReference type="AlphaFoldDB" id="A0DER1"/>
<evidence type="ECO:0000313" key="7">
    <source>
        <dbReference type="EMBL" id="CAK81528.1"/>
    </source>
</evidence>
<protein>
    <recommendedName>
        <fullName evidence="9">Protein-tyrosine-phosphatase</fullName>
    </recommendedName>
</protein>
<dbReference type="KEGG" id="ptm:GSPATT00016354001"/>
<dbReference type="Pfam" id="PF00782">
    <property type="entry name" value="DSPc"/>
    <property type="match status" value="1"/>
</dbReference>
<dbReference type="FunFam" id="2.60.40.10:FF:000552">
    <property type="entry name" value="Related to glucoamylase"/>
    <property type="match status" value="1"/>
</dbReference>
<dbReference type="GO" id="GO:0004721">
    <property type="term" value="F:phosphoprotein phosphatase activity"/>
    <property type="evidence" value="ECO:0007669"/>
    <property type="project" value="UniProtKB-KW"/>
</dbReference>
<feature type="domain" description="CBM20" evidence="6">
    <location>
        <begin position="8"/>
        <end position="130"/>
    </location>
</feature>
<dbReference type="SMART" id="SM00195">
    <property type="entry name" value="DSPc"/>
    <property type="match status" value="1"/>
</dbReference>
<dbReference type="SUPFAM" id="SSF52799">
    <property type="entry name" value="(Phosphotyrosine protein) phosphatases II"/>
    <property type="match status" value="1"/>
</dbReference>
<dbReference type="PANTHER" id="PTHR32518">
    <property type="match status" value="1"/>
</dbReference>
<dbReference type="FunFam" id="2.60.40.10:FF:002818">
    <property type="entry name" value="Uncharacterized protein"/>
    <property type="match status" value="1"/>
</dbReference>
<dbReference type="Gene3D" id="3.90.190.10">
    <property type="entry name" value="Protein tyrosine phosphatase superfamily"/>
    <property type="match status" value="1"/>
</dbReference>
<evidence type="ECO:0000313" key="8">
    <source>
        <dbReference type="Proteomes" id="UP000000600"/>
    </source>
</evidence>
<dbReference type="EMBL" id="CT868407">
    <property type="protein sequence ID" value="CAK81528.1"/>
    <property type="molecule type" value="Genomic_DNA"/>
</dbReference>
<dbReference type="PANTHER" id="PTHR32518:SF3">
    <property type="entry name" value="4-ALPHA-GLUCANOTRANSFERASE"/>
    <property type="match status" value="1"/>
</dbReference>
<dbReference type="InterPro" id="IPR000340">
    <property type="entry name" value="Dual-sp_phosphatase_cat-dom"/>
</dbReference>